<keyword evidence="12 14" id="KW-0424">Laminin EGF-like domain</keyword>
<dbReference type="InterPro" id="IPR034011">
    <property type="entry name" value="Attractin-like_CTLD"/>
</dbReference>
<reference evidence="21 22" key="1">
    <citation type="journal article" date="2020" name="Nature">
        <title>Six reference-quality genomes reveal evolution of bat adaptations.</title>
        <authorList>
            <person name="Jebb D."/>
            <person name="Huang Z."/>
            <person name="Pippel M."/>
            <person name="Hughes G.M."/>
            <person name="Lavrichenko K."/>
            <person name="Devanna P."/>
            <person name="Winkler S."/>
            <person name="Jermiin L.S."/>
            <person name="Skirmuntt E.C."/>
            <person name="Katzourakis A."/>
            <person name="Burkitt-Gray L."/>
            <person name="Ray D.A."/>
            <person name="Sullivan K.A.M."/>
            <person name="Roscito J.G."/>
            <person name="Kirilenko B.M."/>
            <person name="Davalos L.M."/>
            <person name="Corthals A.P."/>
            <person name="Power M.L."/>
            <person name="Jones G."/>
            <person name="Ransome R.D."/>
            <person name="Dechmann D.K.N."/>
            <person name="Locatelli A.G."/>
            <person name="Puechmaille S.J."/>
            <person name="Fedrigo O."/>
            <person name="Jarvis E.D."/>
            <person name="Hiller M."/>
            <person name="Vernes S.C."/>
            <person name="Myers E.W."/>
            <person name="Teeling E.C."/>
        </authorList>
    </citation>
    <scope>NUCLEOTIDE SEQUENCE [LARGE SCALE GENOMIC DNA]</scope>
    <source>
        <strain evidence="21">MMyoMyo1</strain>
        <tissue evidence="21">Flight muscle</tissue>
    </source>
</reference>
<dbReference type="PROSITE" id="PS50027">
    <property type="entry name" value="EGF_LAM_2"/>
    <property type="match status" value="1"/>
</dbReference>
<feature type="domain" description="Laminin EGF-like" evidence="19">
    <location>
        <begin position="1191"/>
        <end position="1236"/>
    </location>
</feature>
<evidence type="ECO:0000313" key="21">
    <source>
        <dbReference type="EMBL" id="KAF6303472.1"/>
    </source>
</evidence>
<dbReference type="CDD" id="cd03597">
    <property type="entry name" value="CLECT_attractin_like"/>
    <property type="match status" value="1"/>
</dbReference>
<dbReference type="SUPFAM" id="SSF49854">
    <property type="entry name" value="Spermadhesin, CUB domain"/>
    <property type="match status" value="1"/>
</dbReference>
<dbReference type="InterPro" id="IPR016186">
    <property type="entry name" value="C-type_lectin-like/link_sf"/>
</dbReference>
<evidence type="ECO:0000259" key="18">
    <source>
        <dbReference type="PROSITE" id="PS50026"/>
    </source>
</evidence>
<dbReference type="SUPFAM" id="SSF56436">
    <property type="entry name" value="C-type lectin-like"/>
    <property type="match status" value="1"/>
</dbReference>
<dbReference type="FunFam" id="2.10.25.10:FF:000079">
    <property type="entry name" value="Attractin like 1"/>
    <property type="match status" value="1"/>
</dbReference>
<dbReference type="InterPro" id="IPR056737">
    <property type="entry name" value="Beta-prop_ATRN-MKLN-like"/>
</dbReference>
<dbReference type="InterPro" id="IPR002049">
    <property type="entry name" value="LE_dom"/>
</dbReference>
<sequence>MGRRPGGARLSPRFPNPPRRFGRAHLGAPAAPPGLAHGARSGGSWREPRARRGRARGPLPLRSPPAGPLPPVPSGAPRAAGTARSPPPARLGAPRRRARPAEDKVRRRRGDARARLEGAERRRPRRGSVPPAGGAGRGPAPVKSHREGHGFLRADSPPEHPCPRPRAQQPRRAGAPRTMEPGPPARAGPPPPAAPGPWRARPAGGGGGASSWLPAGSRWLLCYGFLYLALYAQVSQSKPCDRTGSCFSGRCVNSTCLCDPGWVGDQCQHCQGRFKLTEPSGYLTDGPINYKYKTKCTWLIEGYPNAVLRLRFNHFATECSWDHMYVYDGDSIYAPLIAVLSGLIVPEIRGNESVPEVVTTSGYALLHFFSDAAYNLTGFNIFYSINSCPNNCSGHGKCTTSVSVPSQVYCECDKYWKGEACDIPYCKANCGSPDHGYCDLTGEKLCVCNDSWQGPDCSLNVPSTESYWILPNVKPFSPSVGRASHKAVLHGKFMWVIGGYSFNYSSFQMVLNYNLENSIWNVGTLSRGPLQRYGHSLALYQENIFMYGGRIETNEGNVTDELWIFNIPSQSWSTKTPTVLGHGQQYAVEGHSAHIMELDSRDVVMIIIFGYSAIYGYTSSVQEYHISSNTWLVSETKGAIVQGGYGHTSVYDEITKSIYVHGGYKALPGNKYGLVDDLYKYEVNTKTWTILKESGFARYLHSAVLINGAMLIFGGNTHNDTSLSNGAKCFSADFLAYDIACDEWKILPQPNLHRDVNRFGHSAVVINGSMYIFGGFSSVLLNDILVYKPPNCKAFRNEELCKNAGPGIKCIWNKSYCESWESGNTNNILRAKCPPKTAASEDRCYRYADCASCTANTNGCQWCDDKKCISANSNCSVSVKNYTKCHVRNEQICNKLTSCKSCSLNLNCQWDQRQQECQALPAHLCGEGWNHIGDACLRINTSRESYDNAKLYCYNLSGNLASLTSSKEVEFVLDEIQKYTQQKVAPWVGLRKINISYWGWEDMSPFTNTTLQWLPGEPNDSGFCAYLERAAVAGLKANPCTSMADGLVCEKPVVSPNQNARPCKKPCSLRTSCSNCTSNGMECMWCSSTKRCVDSNAYIISFPYGQCLEWQTATCSPQNCSGLRTCGQCLEQPGCGWCNDPSNTGRGHCIEGSLRGPMKLVGTHSNEMVLDSSLCPKEKNYEWSFIQCPACQCNGHSTCINNNVCEQCKNLTTGKQCQDCMPGYYGDPTNGGQCTACTCSGHANICHMHTGKCFCTTKGIKGDQCQLCDSENRYVGNPLRGTCYYSLLIDYQFTFSLLQEDDRHHTAINFIANPEQSNKNLDISINASNNFNLNITWSVGSTAGTISGEETPIVSKTNVKEYRDSFSYEKFNFRSNPNITFYVYVSNFSWPIKIQIAFSQHNTIMDLVQFFVTFFSCFLSLLLVAAVVWKIKQTCWASRRREQLLRERQQMASRPFASVDVALEVGAEQADFLRGPVEGAPKPIAIEPCAGNRAAVLTVFLCLPRGSSGAPPPGQSGLAIASALVDISQQKPSDSKDKTSGVRNRKHHLSTRQGTCV</sequence>
<feature type="disulfide bond" evidence="13">
    <location>
        <begin position="388"/>
        <end position="398"/>
    </location>
</feature>
<keyword evidence="4 16" id="KW-0812">Transmembrane</keyword>
<feature type="domain" description="EGF-like" evidence="18">
    <location>
        <begin position="384"/>
        <end position="422"/>
    </location>
</feature>
<name>A0A7J7TSB8_MYOMY</name>
<evidence type="ECO:0000259" key="19">
    <source>
        <dbReference type="PROSITE" id="PS50027"/>
    </source>
</evidence>
<dbReference type="Pfam" id="PF00431">
    <property type="entry name" value="CUB"/>
    <property type="match status" value="1"/>
</dbReference>
<dbReference type="Pfam" id="PF24981">
    <property type="entry name" value="Beta-prop_ATRN-LZTR1"/>
    <property type="match status" value="1"/>
</dbReference>
<dbReference type="FunFam" id="2.10.25.10:FF:000164">
    <property type="entry name" value="Attractin like 1"/>
    <property type="match status" value="1"/>
</dbReference>
<feature type="compositionally biased region" description="Pro residues" evidence="15">
    <location>
        <begin position="181"/>
        <end position="195"/>
    </location>
</feature>
<feature type="compositionally biased region" description="Basic and acidic residues" evidence="15">
    <location>
        <begin position="144"/>
        <end position="162"/>
    </location>
</feature>
<dbReference type="SUPFAM" id="SSF117281">
    <property type="entry name" value="Kelch motif"/>
    <property type="match status" value="1"/>
</dbReference>
<evidence type="ECO:0000259" key="17">
    <source>
        <dbReference type="PROSITE" id="PS01180"/>
    </source>
</evidence>
<comment type="caution">
    <text evidence="21">The sequence shown here is derived from an EMBL/GenBank/DDBJ whole genome shotgun (WGS) entry which is preliminary data.</text>
</comment>
<feature type="compositionally biased region" description="Low complexity" evidence="15">
    <location>
        <begin position="165"/>
        <end position="177"/>
    </location>
</feature>
<evidence type="ECO:0000256" key="8">
    <source>
        <dbReference type="ARBA" id="ARBA00022989"/>
    </source>
</evidence>
<dbReference type="FunFam" id="3.10.100.10:FF:000013">
    <property type="entry name" value="Attractin like 1"/>
    <property type="match status" value="1"/>
</dbReference>
<evidence type="ECO:0000256" key="6">
    <source>
        <dbReference type="ARBA" id="ARBA00022734"/>
    </source>
</evidence>
<keyword evidence="22" id="KW-1185">Reference proteome</keyword>
<evidence type="ECO:0000256" key="5">
    <source>
        <dbReference type="ARBA" id="ARBA00022729"/>
    </source>
</evidence>
<dbReference type="SMART" id="SM00042">
    <property type="entry name" value="CUB"/>
    <property type="match status" value="1"/>
</dbReference>
<dbReference type="InterPro" id="IPR051568">
    <property type="entry name" value="LZTR1/Attractin"/>
</dbReference>
<feature type="disulfide bond" evidence="14">
    <location>
        <begin position="1220"/>
        <end position="1234"/>
    </location>
</feature>
<dbReference type="PANTHER" id="PTHR46376:SF4">
    <property type="entry name" value="ATTRACTIN-LIKE PROTEIN 1"/>
    <property type="match status" value="1"/>
</dbReference>
<evidence type="ECO:0000256" key="9">
    <source>
        <dbReference type="ARBA" id="ARBA00023136"/>
    </source>
</evidence>
<dbReference type="Gene3D" id="2.10.25.10">
    <property type="entry name" value="Laminin"/>
    <property type="match status" value="2"/>
</dbReference>
<dbReference type="GO" id="GO:0030246">
    <property type="term" value="F:carbohydrate binding"/>
    <property type="evidence" value="ECO:0007669"/>
    <property type="project" value="UniProtKB-KW"/>
</dbReference>
<evidence type="ECO:0000256" key="16">
    <source>
        <dbReference type="SAM" id="Phobius"/>
    </source>
</evidence>
<evidence type="ECO:0000259" key="20">
    <source>
        <dbReference type="PROSITE" id="PS50041"/>
    </source>
</evidence>
<evidence type="ECO:0000256" key="11">
    <source>
        <dbReference type="ARBA" id="ARBA00023180"/>
    </source>
</evidence>
<dbReference type="FunFam" id="2.120.10.80:FF:000022">
    <property type="entry name" value="Attractin like 1"/>
    <property type="match status" value="1"/>
</dbReference>
<evidence type="ECO:0000313" key="22">
    <source>
        <dbReference type="Proteomes" id="UP000527355"/>
    </source>
</evidence>
<dbReference type="Gene3D" id="2.60.120.290">
    <property type="entry name" value="Spermadhesin, CUB domain"/>
    <property type="match status" value="1"/>
</dbReference>
<evidence type="ECO:0000256" key="15">
    <source>
        <dbReference type="SAM" id="MobiDB-lite"/>
    </source>
</evidence>
<dbReference type="SMART" id="SM00423">
    <property type="entry name" value="PSI"/>
    <property type="match status" value="5"/>
</dbReference>
<keyword evidence="8 16" id="KW-1133">Transmembrane helix</keyword>
<keyword evidence="9 16" id="KW-0472">Membrane</keyword>
<dbReference type="PROSITE" id="PS01180">
    <property type="entry name" value="CUB"/>
    <property type="match status" value="1"/>
</dbReference>
<keyword evidence="11" id="KW-0325">Glycoprotein</keyword>
<dbReference type="CDD" id="cd00041">
    <property type="entry name" value="CUB"/>
    <property type="match status" value="1"/>
</dbReference>
<dbReference type="PROSITE" id="PS50041">
    <property type="entry name" value="C_TYPE_LECTIN_2"/>
    <property type="match status" value="1"/>
</dbReference>
<dbReference type="Gene3D" id="3.10.100.10">
    <property type="entry name" value="Mannose-Binding Protein A, subunit A"/>
    <property type="match status" value="1"/>
</dbReference>
<protein>
    <submittedName>
        <fullName evidence="21">Attractin like 1</fullName>
    </submittedName>
</protein>
<dbReference type="PANTHER" id="PTHR46376">
    <property type="entry name" value="LEUCINE-ZIPPER-LIKE TRANSCRIPTIONAL REGULATOR 1"/>
    <property type="match status" value="1"/>
</dbReference>
<dbReference type="Gene3D" id="2.120.10.80">
    <property type="entry name" value="Kelch-type beta propeller"/>
    <property type="match status" value="2"/>
</dbReference>
<dbReference type="InterPro" id="IPR056732">
    <property type="entry name" value="GBD_ATRN"/>
</dbReference>
<dbReference type="PROSITE" id="PS50026">
    <property type="entry name" value="EGF_3"/>
    <property type="match status" value="1"/>
</dbReference>
<evidence type="ECO:0000256" key="14">
    <source>
        <dbReference type="PROSITE-ProRule" id="PRU00460"/>
    </source>
</evidence>
<dbReference type="Pfam" id="PF01437">
    <property type="entry name" value="PSI"/>
    <property type="match status" value="1"/>
</dbReference>
<dbReference type="VEuPathDB" id="HostDB:GeneID_118669716"/>
<dbReference type="InterPro" id="IPR000742">
    <property type="entry name" value="EGF"/>
</dbReference>
<dbReference type="InterPro" id="IPR035914">
    <property type="entry name" value="Sperma_CUB_dom_sf"/>
</dbReference>
<keyword evidence="5" id="KW-0732">Signal</keyword>
<dbReference type="InterPro" id="IPR016201">
    <property type="entry name" value="PSI"/>
</dbReference>
<feature type="compositionally biased region" description="Pro residues" evidence="15">
    <location>
        <begin position="61"/>
        <end position="74"/>
    </location>
</feature>
<comment type="caution">
    <text evidence="13">Lacks conserved residue(s) required for the propagation of feature annotation.</text>
</comment>
<feature type="compositionally biased region" description="Low complexity" evidence="15">
    <location>
        <begin position="24"/>
        <end position="45"/>
    </location>
</feature>
<keyword evidence="7" id="KW-0677">Repeat</keyword>
<proteinExistence type="predicted"/>
<dbReference type="EMBL" id="JABWUV010000015">
    <property type="protein sequence ID" value="KAF6303472.1"/>
    <property type="molecule type" value="Genomic_DNA"/>
</dbReference>
<dbReference type="Pfam" id="PF23106">
    <property type="entry name" value="EGF_Teneurin"/>
    <property type="match status" value="1"/>
</dbReference>
<feature type="transmembrane region" description="Helical" evidence="16">
    <location>
        <begin position="1407"/>
        <end position="1431"/>
    </location>
</feature>
<dbReference type="Pfam" id="PF24973">
    <property type="entry name" value="EGF_LMN_ATRN"/>
    <property type="match status" value="1"/>
</dbReference>
<dbReference type="Proteomes" id="UP000527355">
    <property type="component" value="Unassembled WGS sequence"/>
</dbReference>
<feature type="region of interest" description="Disordered" evidence="15">
    <location>
        <begin position="1529"/>
        <end position="1557"/>
    </location>
</feature>
<keyword evidence="6" id="KW-0430">Lectin</keyword>
<feature type="disulfide bond" evidence="14">
    <location>
        <begin position="1208"/>
        <end position="1217"/>
    </location>
</feature>
<dbReference type="FunFam" id="2.120.10.80:FF:000116">
    <property type="entry name" value="Attractin like 1"/>
    <property type="match status" value="1"/>
</dbReference>
<evidence type="ECO:0000256" key="3">
    <source>
        <dbReference type="ARBA" id="ARBA00022536"/>
    </source>
</evidence>
<dbReference type="GO" id="GO:0005794">
    <property type="term" value="C:Golgi apparatus"/>
    <property type="evidence" value="ECO:0007669"/>
    <property type="project" value="TreeGrafter"/>
</dbReference>
<dbReference type="InterPro" id="IPR015915">
    <property type="entry name" value="Kelch-typ_b-propeller"/>
</dbReference>
<dbReference type="CDD" id="cd00055">
    <property type="entry name" value="EGF_Lam"/>
    <property type="match status" value="1"/>
</dbReference>
<evidence type="ECO:0000256" key="12">
    <source>
        <dbReference type="ARBA" id="ARBA00023292"/>
    </source>
</evidence>
<feature type="compositionally biased region" description="Basic and acidic residues" evidence="15">
    <location>
        <begin position="99"/>
        <end position="121"/>
    </location>
</feature>
<keyword evidence="10 13" id="KW-1015">Disulfide bond</keyword>
<dbReference type="InterPro" id="IPR001304">
    <property type="entry name" value="C-type_lectin-like"/>
</dbReference>
<evidence type="ECO:0000256" key="1">
    <source>
        <dbReference type="ARBA" id="ARBA00004167"/>
    </source>
</evidence>
<dbReference type="SMART" id="SM00034">
    <property type="entry name" value="CLECT"/>
    <property type="match status" value="1"/>
</dbReference>
<evidence type="ECO:0000256" key="4">
    <source>
        <dbReference type="ARBA" id="ARBA00022692"/>
    </source>
</evidence>
<dbReference type="SMART" id="SM00180">
    <property type="entry name" value="EGF_Lam"/>
    <property type="match status" value="2"/>
</dbReference>
<feature type="region of interest" description="Disordered" evidence="15">
    <location>
        <begin position="1"/>
        <end position="209"/>
    </location>
</feature>
<dbReference type="Pfam" id="PF24972">
    <property type="entry name" value="GBD_ATRN"/>
    <property type="match status" value="1"/>
</dbReference>
<feature type="disulfide bond" evidence="13">
    <location>
        <begin position="412"/>
        <end position="421"/>
    </location>
</feature>
<dbReference type="PROSITE" id="PS00022">
    <property type="entry name" value="EGF_1"/>
    <property type="match status" value="2"/>
</dbReference>
<evidence type="ECO:0000256" key="13">
    <source>
        <dbReference type="PROSITE-ProRule" id="PRU00076"/>
    </source>
</evidence>
<evidence type="ECO:0000256" key="2">
    <source>
        <dbReference type="ARBA" id="ARBA00022441"/>
    </source>
</evidence>
<dbReference type="SUPFAM" id="SSF57196">
    <property type="entry name" value="EGF/Laminin"/>
    <property type="match status" value="1"/>
</dbReference>
<feature type="domain" description="CUB" evidence="17">
    <location>
        <begin position="270"/>
        <end position="386"/>
    </location>
</feature>
<keyword evidence="3 13" id="KW-0245">EGF-like domain</keyword>
<dbReference type="InterPro" id="IPR016187">
    <property type="entry name" value="CTDL_fold"/>
</dbReference>
<evidence type="ECO:0000256" key="10">
    <source>
        <dbReference type="ARBA" id="ARBA00023157"/>
    </source>
</evidence>
<accession>A0A7J7TSB8</accession>
<evidence type="ECO:0000256" key="7">
    <source>
        <dbReference type="ARBA" id="ARBA00022737"/>
    </source>
</evidence>
<dbReference type="InterPro" id="IPR000859">
    <property type="entry name" value="CUB_dom"/>
</dbReference>
<dbReference type="GO" id="GO:0016020">
    <property type="term" value="C:membrane"/>
    <property type="evidence" value="ECO:0007669"/>
    <property type="project" value="UniProtKB-SubCell"/>
</dbReference>
<dbReference type="PROSITE" id="PS01248">
    <property type="entry name" value="EGF_LAM_1"/>
    <property type="match status" value="1"/>
</dbReference>
<feature type="domain" description="C-type lectin" evidence="20">
    <location>
        <begin position="932"/>
        <end position="1050"/>
    </location>
</feature>
<keyword evidence="2" id="KW-0880">Kelch repeat</keyword>
<dbReference type="SMART" id="SM00181">
    <property type="entry name" value="EGF"/>
    <property type="match status" value="3"/>
</dbReference>
<gene>
    <name evidence="21" type="ORF">mMyoMyo1_001264</name>
</gene>
<comment type="subcellular location">
    <subcellularLocation>
        <location evidence="1">Membrane</location>
        <topology evidence="1">Single-pass membrane protein</topology>
    </subcellularLocation>
</comment>
<organism evidence="21 22">
    <name type="scientific">Myotis myotis</name>
    <name type="common">Greater mouse-eared bat</name>
    <name type="synonym">Vespertilio myotis</name>
    <dbReference type="NCBI Taxonomy" id="51298"/>
    <lineage>
        <taxon>Eukaryota</taxon>
        <taxon>Metazoa</taxon>
        <taxon>Chordata</taxon>
        <taxon>Craniata</taxon>
        <taxon>Vertebrata</taxon>
        <taxon>Euteleostomi</taxon>
        <taxon>Mammalia</taxon>
        <taxon>Eutheria</taxon>
        <taxon>Laurasiatheria</taxon>
        <taxon>Chiroptera</taxon>
        <taxon>Yangochiroptera</taxon>
        <taxon>Vespertilionidae</taxon>
        <taxon>Myotis</taxon>
    </lineage>
</organism>
<dbReference type="InterPro" id="IPR056863">
    <property type="entry name" value="LMN_ATRN_NET-like_EGF"/>
</dbReference>
<dbReference type="FunFam" id="2.60.120.290:FF:000008">
    <property type="entry name" value="Attractin like 1"/>
    <property type="match status" value="1"/>
</dbReference>
<dbReference type="InterPro" id="IPR002165">
    <property type="entry name" value="Plexin_repeat"/>
</dbReference>